<dbReference type="PANTHER" id="PTHR38599">
    <property type="entry name" value="CUPIN DOMAIN PROTEIN (AFU_ORTHOLOGUE AFUA_3G13620)"/>
    <property type="match status" value="1"/>
</dbReference>
<sequence>MKSRSLTLAIIGALSLPLLAIAHANGRSGTVTPIFSQPIPNIPGKSVKALVVEYPPGGSSPAHRHAPSAFIYAHVLSGEIRSQVNDGPARVYRAGEGFYETPGSHHGVSENASATKPAKLLAVFVVDTDDKELTTPDKE</sequence>
<dbReference type="Gene3D" id="2.60.120.10">
    <property type="entry name" value="Jelly Rolls"/>
    <property type="match status" value="1"/>
</dbReference>
<reference evidence="3 4" key="1">
    <citation type="submission" date="2017-06" db="EMBL/GenBank/DDBJ databases">
        <authorList>
            <person name="Kim H.J."/>
            <person name="Triplett B.A."/>
        </authorList>
    </citation>
    <scope>NUCLEOTIDE SEQUENCE [LARGE SCALE GENOMIC DNA]</scope>
    <source>
        <strain evidence="3 4">DSM 14713</strain>
    </source>
</reference>
<dbReference type="InterPro" id="IPR013096">
    <property type="entry name" value="Cupin_2"/>
</dbReference>
<organism evidence="3 4">
    <name type="scientific">Melittangium boletus DSM 14713</name>
    <dbReference type="NCBI Taxonomy" id="1294270"/>
    <lineage>
        <taxon>Bacteria</taxon>
        <taxon>Pseudomonadati</taxon>
        <taxon>Myxococcota</taxon>
        <taxon>Myxococcia</taxon>
        <taxon>Myxococcales</taxon>
        <taxon>Cystobacterineae</taxon>
        <taxon>Archangiaceae</taxon>
        <taxon>Melittangium</taxon>
    </lineage>
</organism>
<dbReference type="AlphaFoldDB" id="A0A250IBQ7"/>
<proteinExistence type="predicted"/>
<protein>
    <submittedName>
        <fullName evidence="3">Putative exported protein</fullName>
    </submittedName>
</protein>
<dbReference type="PANTHER" id="PTHR38599:SF1">
    <property type="entry name" value="CUPIN DOMAIN PROTEIN (AFU_ORTHOLOGUE AFUA_3G13620)"/>
    <property type="match status" value="1"/>
</dbReference>
<dbReference type="InterPro" id="IPR014710">
    <property type="entry name" value="RmlC-like_jellyroll"/>
</dbReference>
<evidence type="ECO:0000313" key="3">
    <source>
        <dbReference type="EMBL" id="ATB29294.1"/>
    </source>
</evidence>
<evidence type="ECO:0000259" key="2">
    <source>
        <dbReference type="Pfam" id="PF07883"/>
    </source>
</evidence>
<accession>A0A250IBQ7</accession>
<dbReference type="Pfam" id="PF07883">
    <property type="entry name" value="Cupin_2"/>
    <property type="match status" value="1"/>
</dbReference>
<dbReference type="SUPFAM" id="SSF51182">
    <property type="entry name" value="RmlC-like cupins"/>
    <property type="match status" value="1"/>
</dbReference>
<keyword evidence="4" id="KW-1185">Reference proteome</keyword>
<dbReference type="KEGG" id="mbd:MEBOL_002743"/>
<keyword evidence="1" id="KW-0732">Signal</keyword>
<dbReference type="EMBL" id="CP022163">
    <property type="protein sequence ID" value="ATB29294.1"/>
    <property type="molecule type" value="Genomic_DNA"/>
</dbReference>
<dbReference type="CDD" id="cd02234">
    <property type="entry name" value="cupin_BLR7677-like"/>
    <property type="match status" value="1"/>
</dbReference>
<feature type="domain" description="Cupin type-2" evidence="2">
    <location>
        <begin position="51"/>
        <end position="124"/>
    </location>
</feature>
<evidence type="ECO:0000256" key="1">
    <source>
        <dbReference type="SAM" id="SignalP"/>
    </source>
</evidence>
<dbReference type="Proteomes" id="UP000217289">
    <property type="component" value="Chromosome"/>
</dbReference>
<feature type="signal peptide" evidence="1">
    <location>
        <begin position="1"/>
        <end position="24"/>
    </location>
</feature>
<feature type="chain" id="PRO_5013236277" evidence="1">
    <location>
        <begin position="25"/>
        <end position="139"/>
    </location>
</feature>
<gene>
    <name evidence="3" type="ORF">MEBOL_002743</name>
</gene>
<dbReference type="InterPro" id="IPR011051">
    <property type="entry name" value="RmlC_Cupin_sf"/>
</dbReference>
<name>A0A250IBQ7_9BACT</name>
<evidence type="ECO:0000313" key="4">
    <source>
        <dbReference type="Proteomes" id="UP000217289"/>
    </source>
</evidence>
<dbReference type="OrthoDB" id="195923at2"/>
<dbReference type="RefSeq" id="WP_095977875.1">
    <property type="nucleotide sequence ID" value="NZ_CP022163.1"/>
</dbReference>